<dbReference type="Pfam" id="PF16589">
    <property type="entry name" value="BRCT_2"/>
    <property type="match status" value="1"/>
</dbReference>
<protein>
    <recommendedName>
        <fullName evidence="2">BRCT domain-containing protein</fullName>
    </recommendedName>
</protein>
<dbReference type="PANTHER" id="PTHR47667">
    <property type="entry name" value="REGULATOR OF TY1 TRANSPOSITION PROTEIN 107"/>
    <property type="match status" value="1"/>
</dbReference>
<dbReference type="CDD" id="cd18436">
    <property type="entry name" value="BRCT_BRC1_like_rpt2"/>
    <property type="match status" value="1"/>
</dbReference>
<feature type="compositionally biased region" description="Basic and acidic residues" evidence="1">
    <location>
        <begin position="723"/>
        <end position="734"/>
    </location>
</feature>
<evidence type="ECO:0000256" key="1">
    <source>
        <dbReference type="SAM" id="MobiDB-lite"/>
    </source>
</evidence>
<dbReference type="InterPro" id="IPR001357">
    <property type="entry name" value="BRCT_dom"/>
</dbReference>
<feature type="domain" description="BRCT" evidence="2">
    <location>
        <begin position="97"/>
        <end position="190"/>
    </location>
</feature>
<sequence>MPSADPPSDAASQMFSGVRFFLAQGLPTATLDRLRQLLVEHGGLEAEYIKDATHVISSSDCFIGVDEAKEAIIATPAWVERSAVLNKLQDSRCFSADPHKIFSGVVATSSDLPLKDSESIAAGIVAFGGQWRDALTSDITHLFCLTSNGPKYAKALSGQGHPLQIQVVVPHWFFDCFKTETLLSTKNYLFPDPLVLSAGFNEKMMVQGAPEDTADDPKALAQRRLLHAAVAIDVDPSSNSGTQPSSSNKSAFSNRVLGDKRVVFSARAVQSDSNRDQVYRRRVEQVGGIYISGLSLGGNGVSQAVLEDADIFITSYRGNEEYDLATSCSVIIGTPAWILYITSMGLWSAPKEHLLHYPYPEEPVPGFEDQHITITNYVGDAREYLKKLITALGGKFTPGLTSKNTCVIASHTAIPPEQPKQNKISKAREWRIPIVNHLWLEDCFREWAKLPVSDQKYLNFPQGHDWTQEINARGVGNGPVPNAPAPRDKKPEAHQNGHSVRAPSVNAEAGGMSRPTSPPKPASTLRSTPGPKPISTSKPASSRQNPSAGKQAKNGVPLTDDTPHASPSKPTKVETTKRKNDADISQSTKRPKTTQPVGDKKDTGSSLTKSTGKPLSKTVSTASSPSFVKPLSEVQHRGPIKLLSPDKGKRKSRKASSDNEGSNHDSDSSSSSEPPARRKPSPPSMSTGGRKQRAAATAAQDFLRNVVMPDVQKFQNEMSSSKGDVRKMEQLAEKKQRRSSIVHHDHNDGPASKKKKVQGDDDNKSKKSQTLKSSQGKIDSKKESEKSKPASSSKHKSKPSEDEKPRKSISKSPVRIVCSKSKPTESEIKQMERLGASFTEDDPSQCTHLVVNSISRTEKFLCAFPVCSHVVTMNWLQDSIKEGKLQDESQYKLSDPDNEKRYGMTLSESLRRIKTSNGKLLEGHTFFVTDKVGVEFKSMQKVIESSGGVAKLESKPTKKKIGNDMRHNHVISSQEAKPSWQALIKEDVPIYSKEFVLNGILRQELDWSADRIH</sequence>
<dbReference type="SUPFAM" id="SSF52113">
    <property type="entry name" value="BRCT domain"/>
    <property type="match status" value="4"/>
</dbReference>
<feature type="compositionally biased region" description="Basic and acidic residues" evidence="1">
    <location>
        <begin position="571"/>
        <end position="582"/>
    </location>
</feature>
<name>A0A8H3DFP6_9AGAM</name>
<organism evidence="3 4">
    <name type="scientific">Rhizoctonia solani</name>
    <dbReference type="NCBI Taxonomy" id="456999"/>
    <lineage>
        <taxon>Eukaryota</taxon>
        <taxon>Fungi</taxon>
        <taxon>Dikarya</taxon>
        <taxon>Basidiomycota</taxon>
        <taxon>Agaricomycotina</taxon>
        <taxon>Agaricomycetes</taxon>
        <taxon>Cantharellales</taxon>
        <taxon>Ceratobasidiaceae</taxon>
        <taxon>Rhizoctonia</taxon>
    </lineage>
</organism>
<feature type="domain" description="BRCT" evidence="2">
    <location>
        <begin position="362"/>
        <end position="457"/>
    </location>
</feature>
<feature type="compositionally biased region" description="Polar residues" evidence="1">
    <location>
        <begin position="713"/>
        <end position="722"/>
    </location>
</feature>
<evidence type="ECO:0000259" key="2">
    <source>
        <dbReference type="PROSITE" id="PS50172"/>
    </source>
</evidence>
<feature type="compositionally biased region" description="Polar residues" evidence="1">
    <location>
        <begin position="583"/>
        <end position="596"/>
    </location>
</feature>
<dbReference type="Gene3D" id="3.40.50.10190">
    <property type="entry name" value="BRCT domain"/>
    <property type="match status" value="5"/>
</dbReference>
<feature type="compositionally biased region" description="Basic and acidic residues" evidence="1">
    <location>
        <begin position="655"/>
        <end position="667"/>
    </location>
</feature>
<dbReference type="Proteomes" id="UP000663853">
    <property type="component" value="Unassembled WGS sequence"/>
</dbReference>
<evidence type="ECO:0000313" key="4">
    <source>
        <dbReference type="Proteomes" id="UP000663853"/>
    </source>
</evidence>
<dbReference type="Pfam" id="PF12738">
    <property type="entry name" value="PTCB-BRCT"/>
    <property type="match status" value="2"/>
</dbReference>
<dbReference type="GO" id="GO:0006302">
    <property type="term" value="P:double-strand break repair"/>
    <property type="evidence" value="ECO:0007669"/>
    <property type="project" value="TreeGrafter"/>
</dbReference>
<feature type="region of interest" description="Disordered" evidence="1">
    <location>
        <begin position="469"/>
        <end position="828"/>
    </location>
</feature>
<feature type="compositionally biased region" description="Low complexity" evidence="1">
    <location>
        <begin position="768"/>
        <end position="777"/>
    </location>
</feature>
<dbReference type="SMART" id="SM00292">
    <property type="entry name" value="BRCT"/>
    <property type="match status" value="6"/>
</dbReference>
<feature type="compositionally biased region" description="Polar residues" evidence="1">
    <location>
        <begin position="604"/>
        <end position="626"/>
    </location>
</feature>
<gene>
    <name evidence="3" type="ORF">RDB_LOCUS148306</name>
</gene>
<dbReference type="InterPro" id="IPR053036">
    <property type="entry name" value="CellCycle_DNARepair_Reg"/>
</dbReference>
<feature type="domain" description="BRCT" evidence="2">
    <location>
        <begin position="916"/>
        <end position="1005"/>
    </location>
</feature>
<feature type="domain" description="BRCT" evidence="2">
    <location>
        <begin position="829"/>
        <end position="893"/>
    </location>
</feature>
<dbReference type="CDD" id="cd17743">
    <property type="entry name" value="BRCT_BRC1_like_rpt5"/>
    <property type="match status" value="1"/>
</dbReference>
<proteinExistence type="predicted"/>
<dbReference type="CDD" id="cd18432">
    <property type="entry name" value="BRCT_PAXIP1_rpt6_like"/>
    <property type="match status" value="1"/>
</dbReference>
<dbReference type="InterPro" id="IPR036420">
    <property type="entry name" value="BRCT_dom_sf"/>
</dbReference>
<feature type="compositionally biased region" description="Basic and acidic residues" evidence="1">
    <location>
        <begin position="486"/>
        <end position="495"/>
    </location>
</feature>
<evidence type="ECO:0000313" key="3">
    <source>
        <dbReference type="EMBL" id="CAE6521320.1"/>
    </source>
</evidence>
<feature type="compositionally biased region" description="Polar residues" evidence="1">
    <location>
        <begin position="534"/>
        <end position="548"/>
    </location>
</feature>
<dbReference type="GO" id="GO:0035361">
    <property type="term" value="C:Cul8-RING ubiquitin ligase complex"/>
    <property type="evidence" value="ECO:0007669"/>
    <property type="project" value="TreeGrafter"/>
</dbReference>
<reference evidence="3" key="1">
    <citation type="submission" date="2021-01" db="EMBL/GenBank/DDBJ databases">
        <authorList>
            <person name="Kaushik A."/>
        </authorList>
    </citation>
    <scope>NUCLEOTIDE SEQUENCE</scope>
    <source>
        <strain evidence="3">AG6-10EEA</strain>
    </source>
</reference>
<dbReference type="PANTHER" id="PTHR47667:SF1">
    <property type="entry name" value="REGULATOR OF TY1 TRANSPOSITION PROTEIN 107"/>
    <property type="match status" value="1"/>
</dbReference>
<dbReference type="Pfam" id="PF16770">
    <property type="entry name" value="RTT107_BRCT_5"/>
    <property type="match status" value="1"/>
</dbReference>
<comment type="caution">
    <text evidence="3">The sequence shown here is derived from an EMBL/GenBank/DDBJ whole genome shotgun (WGS) entry which is preliminary data.</text>
</comment>
<dbReference type="PROSITE" id="PS50172">
    <property type="entry name" value="BRCT"/>
    <property type="match status" value="5"/>
</dbReference>
<feature type="compositionally biased region" description="Basic and acidic residues" evidence="1">
    <location>
        <begin position="778"/>
        <end position="788"/>
    </location>
</feature>
<feature type="domain" description="BRCT" evidence="2">
    <location>
        <begin position="10"/>
        <end position="96"/>
    </location>
</feature>
<dbReference type="AlphaFoldDB" id="A0A8H3DFP6"/>
<dbReference type="GO" id="GO:0005634">
    <property type="term" value="C:nucleus"/>
    <property type="evidence" value="ECO:0007669"/>
    <property type="project" value="TreeGrafter"/>
</dbReference>
<dbReference type="EMBL" id="CAJMXA010003885">
    <property type="protein sequence ID" value="CAE6521320.1"/>
    <property type="molecule type" value="Genomic_DNA"/>
</dbReference>
<dbReference type="GO" id="GO:1990683">
    <property type="term" value="P:DNA double-strand break attachment to nuclear envelope"/>
    <property type="evidence" value="ECO:0007669"/>
    <property type="project" value="TreeGrafter"/>
</dbReference>
<accession>A0A8H3DFP6</accession>